<evidence type="ECO:0000256" key="5">
    <source>
        <dbReference type="ARBA" id="ARBA00023204"/>
    </source>
</evidence>
<evidence type="ECO:0000259" key="7">
    <source>
        <dbReference type="Pfam" id="PF03834"/>
    </source>
</evidence>
<proteinExistence type="inferred from homology"/>
<dbReference type="HOGENOM" id="CLU_041616_3_3_1"/>
<dbReference type="GO" id="GO:0070522">
    <property type="term" value="C:ERCC4-ERCC1 complex"/>
    <property type="evidence" value="ECO:0007669"/>
    <property type="project" value="TreeGrafter"/>
</dbReference>
<name>L2GQD7_VITCO</name>
<keyword evidence="6" id="KW-0539">Nucleus</keyword>
<keyword evidence="3" id="KW-0227">DNA damage</keyword>
<dbReference type="OrthoDB" id="10262814at2759"/>
<keyword evidence="5" id="KW-0234">DNA repair</keyword>
<protein>
    <submittedName>
        <fullName evidence="8">DNA repair protein rad10</fullName>
    </submittedName>
</protein>
<dbReference type="AlphaFoldDB" id="L2GQD7"/>
<dbReference type="Proteomes" id="UP000011082">
    <property type="component" value="Unassembled WGS sequence"/>
</dbReference>
<dbReference type="GeneID" id="19880867"/>
<sequence length="188" mass="21623">MIKIALLQRGNKLIEYLNAASWHFDASCSADYEINFSTLILFLSLKFHSAKPEYIYKRIAKLKEAKLRILLILIDAPNFNTSLQELFRTVPIIIVLCRTYEECSKYIKGFDLCSKRGVEILRNKDSTVDTFLQTFNKVNKTDAATLKRKFSTLLELFNAGEKDLANAVGIGKVKAQQLKKYLDRSFKR</sequence>
<keyword evidence="9" id="KW-1185">Reference proteome</keyword>
<dbReference type="InterPro" id="IPR047260">
    <property type="entry name" value="ERCC1-like_central_dom"/>
</dbReference>
<evidence type="ECO:0000313" key="9">
    <source>
        <dbReference type="Proteomes" id="UP000011082"/>
    </source>
</evidence>
<dbReference type="Gene3D" id="3.40.50.10130">
    <property type="match status" value="1"/>
</dbReference>
<dbReference type="STRING" id="993615.L2GQD7"/>
<evidence type="ECO:0000256" key="1">
    <source>
        <dbReference type="ARBA" id="ARBA00004123"/>
    </source>
</evidence>
<dbReference type="SUPFAM" id="SSF47781">
    <property type="entry name" value="RuvA domain 2-like"/>
    <property type="match status" value="1"/>
</dbReference>
<dbReference type="PANTHER" id="PTHR12749">
    <property type="entry name" value="EXCISION REPAIR CROSS-COMPLEMENTING 1 ERCC1"/>
    <property type="match status" value="1"/>
</dbReference>
<dbReference type="SUPFAM" id="SSF52980">
    <property type="entry name" value="Restriction endonuclease-like"/>
    <property type="match status" value="1"/>
</dbReference>
<keyword evidence="4" id="KW-0238">DNA-binding</keyword>
<dbReference type="GO" id="GO:0006302">
    <property type="term" value="P:double-strand break repair"/>
    <property type="evidence" value="ECO:0007669"/>
    <property type="project" value="UniProtKB-ARBA"/>
</dbReference>
<comment type="similarity">
    <text evidence="2">Belongs to the ERCC1/RAD10/SWI10 family.</text>
</comment>
<organism evidence="8 9">
    <name type="scientific">Vittaforma corneae (strain ATCC 50505)</name>
    <name type="common">Microsporidian parasite</name>
    <name type="synonym">Nosema corneum</name>
    <dbReference type="NCBI Taxonomy" id="993615"/>
    <lineage>
        <taxon>Eukaryota</taxon>
        <taxon>Fungi</taxon>
        <taxon>Fungi incertae sedis</taxon>
        <taxon>Microsporidia</taxon>
        <taxon>Nosematidae</taxon>
        <taxon>Vittaforma</taxon>
    </lineage>
</organism>
<evidence type="ECO:0000256" key="4">
    <source>
        <dbReference type="ARBA" id="ARBA00023125"/>
    </source>
</evidence>
<evidence type="ECO:0000313" key="8">
    <source>
        <dbReference type="EMBL" id="ELA42834.1"/>
    </source>
</evidence>
<dbReference type="InterPro" id="IPR011335">
    <property type="entry name" value="Restrct_endonuc-II-like"/>
</dbReference>
<dbReference type="GO" id="GO:0070914">
    <property type="term" value="P:UV-damage excision repair"/>
    <property type="evidence" value="ECO:0007669"/>
    <property type="project" value="TreeGrafter"/>
</dbReference>
<dbReference type="InterPro" id="IPR004579">
    <property type="entry name" value="ERCC1/RAD10/SWI10"/>
</dbReference>
<dbReference type="Gene3D" id="1.10.150.20">
    <property type="entry name" value="5' to 3' exonuclease, C-terminal subdomain"/>
    <property type="match status" value="1"/>
</dbReference>
<gene>
    <name evidence="8" type="ORF">VICG_00149</name>
</gene>
<dbReference type="FunCoup" id="L2GQD7">
    <property type="interactions" value="42"/>
</dbReference>
<dbReference type="GO" id="GO:0003684">
    <property type="term" value="F:damaged DNA binding"/>
    <property type="evidence" value="ECO:0007669"/>
    <property type="project" value="InterPro"/>
</dbReference>
<feature type="domain" description="ERCC1-like central" evidence="7">
    <location>
        <begin position="2"/>
        <end position="110"/>
    </location>
</feature>
<evidence type="ECO:0000256" key="6">
    <source>
        <dbReference type="ARBA" id="ARBA00023242"/>
    </source>
</evidence>
<evidence type="ECO:0000256" key="3">
    <source>
        <dbReference type="ARBA" id="ARBA00022763"/>
    </source>
</evidence>
<dbReference type="Pfam" id="PF03834">
    <property type="entry name" value="Rad10"/>
    <property type="match status" value="1"/>
</dbReference>
<dbReference type="GO" id="GO:0000110">
    <property type="term" value="C:nucleotide-excision repair factor 1 complex"/>
    <property type="evidence" value="ECO:0007669"/>
    <property type="project" value="TreeGrafter"/>
</dbReference>
<evidence type="ECO:0000256" key="2">
    <source>
        <dbReference type="ARBA" id="ARBA00008283"/>
    </source>
</evidence>
<dbReference type="InParanoid" id="L2GQD7"/>
<dbReference type="InterPro" id="IPR010994">
    <property type="entry name" value="RuvA_2-like"/>
</dbReference>
<accession>L2GQD7</accession>
<dbReference type="GO" id="GO:0003697">
    <property type="term" value="F:single-stranded DNA binding"/>
    <property type="evidence" value="ECO:0007669"/>
    <property type="project" value="TreeGrafter"/>
</dbReference>
<dbReference type="RefSeq" id="XP_007603602.1">
    <property type="nucleotide sequence ID" value="XM_007603540.1"/>
</dbReference>
<dbReference type="VEuPathDB" id="MicrosporidiaDB:VICG_00149"/>
<reference evidence="9" key="1">
    <citation type="submission" date="2011-05" db="EMBL/GenBank/DDBJ databases">
        <title>The genome sequence of Vittaforma corneae strain ATCC 50505.</title>
        <authorList>
            <consortium name="The Broad Institute Genome Sequencing Platform"/>
            <person name="Cuomo C."/>
            <person name="Didier E."/>
            <person name="Bowers L."/>
            <person name="Young S.K."/>
            <person name="Zeng Q."/>
            <person name="Gargeya S."/>
            <person name="Fitzgerald M."/>
            <person name="Haas B."/>
            <person name="Abouelleil A."/>
            <person name="Alvarado L."/>
            <person name="Arachchi H.M."/>
            <person name="Berlin A."/>
            <person name="Chapman S.B."/>
            <person name="Gearin G."/>
            <person name="Goldberg J."/>
            <person name="Griggs A."/>
            <person name="Gujja S."/>
            <person name="Hansen M."/>
            <person name="Heiman D."/>
            <person name="Howarth C."/>
            <person name="Larimer J."/>
            <person name="Lui A."/>
            <person name="MacDonald P.J.P."/>
            <person name="McCowen C."/>
            <person name="Montmayeur A."/>
            <person name="Murphy C."/>
            <person name="Neiman D."/>
            <person name="Pearson M."/>
            <person name="Priest M."/>
            <person name="Roberts A."/>
            <person name="Saif S."/>
            <person name="Shea T."/>
            <person name="Sisk P."/>
            <person name="Stolte C."/>
            <person name="Sykes S."/>
            <person name="Wortman J."/>
            <person name="Nusbaum C."/>
            <person name="Birren B."/>
        </authorList>
    </citation>
    <scope>NUCLEOTIDE SEQUENCE [LARGE SCALE GENOMIC DNA]</scope>
    <source>
        <strain evidence="9">ATCC 50505</strain>
    </source>
</reference>
<dbReference type="OMA" id="PHCVLVH"/>
<comment type="subcellular location">
    <subcellularLocation>
        <location evidence="1">Nucleus</location>
    </subcellularLocation>
</comment>
<dbReference type="PANTHER" id="PTHR12749:SF0">
    <property type="entry name" value="DNA EXCISION REPAIR PROTEIN ERCC-1"/>
    <property type="match status" value="1"/>
</dbReference>
<dbReference type="GO" id="GO:0006312">
    <property type="term" value="P:mitotic recombination"/>
    <property type="evidence" value="ECO:0007669"/>
    <property type="project" value="TreeGrafter"/>
</dbReference>
<dbReference type="EMBL" id="JH370130">
    <property type="protein sequence ID" value="ELA42834.1"/>
    <property type="molecule type" value="Genomic_DNA"/>
</dbReference>